<gene>
    <name evidence="2" type="primary">cyaB</name>
    <name evidence="2" type="ORF">FYJ80_04045</name>
</gene>
<reference evidence="2 3" key="1">
    <citation type="submission" date="2019-08" db="EMBL/GenBank/DDBJ databases">
        <title>In-depth cultivation of the pig gut microbiome towards novel bacterial diversity and tailored functional studies.</title>
        <authorList>
            <person name="Wylensek D."/>
            <person name="Hitch T.C.A."/>
            <person name="Clavel T."/>
        </authorList>
    </citation>
    <scope>NUCLEOTIDE SEQUENCE [LARGE SCALE GENOMIC DNA]</scope>
    <source>
        <strain evidence="2 3">NM-380-WT-3C1</strain>
    </source>
</reference>
<dbReference type="PROSITE" id="PS51707">
    <property type="entry name" value="CYTH"/>
    <property type="match status" value="1"/>
</dbReference>
<keyword evidence="3" id="KW-1185">Reference proteome</keyword>
<dbReference type="Pfam" id="PF01928">
    <property type="entry name" value="CYTH"/>
    <property type="match status" value="1"/>
</dbReference>
<organism evidence="2 3">
    <name type="scientific">Bullifex porci</name>
    <dbReference type="NCBI Taxonomy" id="2606638"/>
    <lineage>
        <taxon>Bacteria</taxon>
        <taxon>Pseudomonadati</taxon>
        <taxon>Spirochaetota</taxon>
        <taxon>Spirochaetia</taxon>
        <taxon>Spirochaetales</taxon>
        <taxon>Spirochaetaceae</taxon>
        <taxon>Bullifex</taxon>
    </lineage>
</organism>
<dbReference type="InterPro" id="IPR008173">
    <property type="entry name" value="Adenylyl_cyclase_CyaB"/>
</dbReference>
<name>A0A7X2PBP3_9SPIO</name>
<dbReference type="InterPro" id="IPR033469">
    <property type="entry name" value="CYTH-like_dom_sf"/>
</dbReference>
<sequence>MAYEVEIKAHAYPELKEVLDRFCSAEGHAVDKDDIYFAFPTDTAPKFRIRTCGDELLITAKRNHRENGLECNEELEFSHSAKDKDVMIKMAHMLGYVEFLRKQKKGYEWHYKDVHIELLNVKTLGWFLEMEIMSDTDDKEKNLDKILLLYSILNSVGLCSCDVESKSYQQMLKEQKEK</sequence>
<comment type="caution">
    <text evidence="2">The sequence shown here is derived from an EMBL/GenBank/DDBJ whole genome shotgun (WGS) entry which is preliminary data.</text>
</comment>
<dbReference type="SUPFAM" id="SSF55154">
    <property type="entry name" value="CYTH-like phosphatases"/>
    <property type="match status" value="1"/>
</dbReference>
<evidence type="ECO:0000313" key="3">
    <source>
        <dbReference type="Proteomes" id="UP000460549"/>
    </source>
</evidence>
<feature type="domain" description="CYTH" evidence="1">
    <location>
        <begin position="2"/>
        <end position="174"/>
    </location>
</feature>
<dbReference type="EMBL" id="VUNN01000005">
    <property type="protein sequence ID" value="MSU05951.1"/>
    <property type="molecule type" value="Genomic_DNA"/>
</dbReference>
<dbReference type="PANTHER" id="PTHR21028:SF2">
    <property type="entry name" value="CYTH DOMAIN-CONTAINING PROTEIN"/>
    <property type="match status" value="1"/>
</dbReference>
<dbReference type="RefSeq" id="WP_154424888.1">
    <property type="nucleotide sequence ID" value="NZ_VUNN01000005.1"/>
</dbReference>
<dbReference type="InterPro" id="IPR023577">
    <property type="entry name" value="CYTH_domain"/>
</dbReference>
<dbReference type="AlphaFoldDB" id="A0A7X2PBP3"/>
<dbReference type="Proteomes" id="UP000460549">
    <property type="component" value="Unassembled WGS sequence"/>
</dbReference>
<dbReference type="NCBIfam" id="TIGR00318">
    <property type="entry name" value="cyaB"/>
    <property type="match status" value="1"/>
</dbReference>
<evidence type="ECO:0000259" key="1">
    <source>
        <dbReference type="PROSITE" id="PS51707"/>
    </source>
</evidence>
<protein>
    <submittedName>
        <fullName evidence="2">Class IV adenylate cyclase</fullName>
    </submittedName>
</protein>
<accession>A0A7X2PBP3</accession>
<dbReference type="PANTHER" id="PTHR21028">
    <property type="entry name" value="SI:CH211-156B7.4"/>
    <property type="match status" value="1"/>
</dbReference>
<proteinExistence type="predicted"/>
<dbReference type="Gene3D" id="2.40.320.10">
    <property type="entry name" value="Hypothetical Protein Pfu-838710-001"/>
    <property type="match status" value="1"/>
</dbReference>
<evidence type="ECO:0000313" key="2">
    <source>
        <dbReference type="EMBL" id="MSU05951.1"/>
    </source>
</evidence>